<dbReference type="RefSeq" id="WP_195004228.1">
    <property type="nucleotide sequence ID" value="NZ_JADLQN010000005.1"/>
</dbReference>
<comment type="subcellular location">
    <subcellularLocation>
        <location evidence="1">Cell membrane</location>
        <topology evidence="1">Multi-pass membrane protein</topology>
    </subcellularLocation>
    <subcellularLocation>
        <location evidence="7">Membrane</location>
        <topology evidence="7">Multi-pass membrane protein</topology>
    </subcellularLocation>
</comment>
<evidence type="ECO:0000256" key="5">
    <source>
        <dbReference type="ARBA" id="ARBA00022989"/>
    </source>
</evidence>
<accession>A0ABS0DFY5</accession>
<feature type="transmembrane region" description="Helical" evidence="8">
    <location>
        <begin position="12"/>
        <end position="30"/>
    </location>
</feature>
<protein>
    <submittedName>
        <fullName evidence="10">Na+/H+ antiporter subunit D</fullName>
    </submittedName>
</protein>
<evidence type="ECO:0000256" key="2">
    <source>
        <dbReference type="ARBA" id="ARBA00005346"/>
    </source>
</evidence>
<feature type="transmembrane region" description="Helical" evidence="8">
    <location>
        <begin position="84"/>
        <end position="105"/>
    </location>
</feature>
<name>A0ABS0DFY5_9NOCA</name>
<keyword evidence="11" id="KW-1185">Reference proteome</keyword>
<feature type="transmembrane region" description="Helical" evidence="8">
    <location>
        <begin position="334"/>
        <end position="355"/>
    </location>
</feature>
<dbReference type="EMBL" id="JADLQN010000005">
    <property type="protein sequence ID" value="MBF6357383.1"/>
    <property type="molecule type" value="Genomic_DNA"/>
</dbReference>
<dbReference type="NCBIfam" id="NF009308">
    <property type="entry name" value="PRK12665.1"/>
    <property type="match status" value="1"/>
</dbReference>
<feature type="transmembrane region" description="Helical" evidence="8">
    <location>
        <begin position="171"/>
        <end position="194"/>
    </location>
</feature>
<feature type="transmembrane region" description="Helical" evidence="8">
    <location>
        <begin position="307"/>
        <end position="328"/>
    </location>
</feature>
<proteinExistence type="inferred from homology"/>
<feature type="transmembrane region" description="Helical" evidence="8">
    <location>
        <begin position="413"/>
        <end position="438"/>
    </location>
</feature>
<evidence type="ECO:0000313" key="10">
    <source>
        <dbReference type="EMBL" id="MBF6357383.1"/>
    </source>
</evidence>
<keyword evidence="4 7" id="KW-0812">Transmembrane</keyword>
<reference evidence="10 11" key="1">
    <citation type="submission" date="2020-10" db="EMBL/GenBank/DDBJ databases">
        <title>Identification of Nocardia species via Next-generation sequencing and recognition of intraspecies genetic diversity.</title>
        <authorList>
            <person name="Li P."/>
            <person name="Li P."/>
            <person name="Lu B."/>
        </authorList>
    </citation>
    <scope>NUCLEOTIDE SEQUENCE [LARGE SCALE GENOMIC DNA]</scope>
    <source>
        <strain evidence="10 11">BJ06-0143</strain>
    </source>
</reference>
<feature type="transmembrane region" description="Helical" evidence="8">
    <location>
        <begin position="117"/>
        <end position="137"/>
    </location>
</feature>
<evidence type="ECO:0000256" key="7">
    <source>
        <dbReference type="RuleBase" id="RU000320"/>
    </source>
</evidence>
<comment type="caution">
    <text evidence="10">The sequence shown here is derived from an EMBL/GenBank/DDBJ whole genome shotgun (WGS) entry which is preliminary data.</text>
</comment>
<evidence type="ECO:0000256" key="4">
    <source>
        <dbReference type="ARBA" id="ARBA00022692"/>
    </source>
</evidence>
<gene>
    <name evidence="10" type="ORF">IU449_23020</name>
</gene>
<feature type="transmembrane region" description="Helical" evidence="8">
    <location>
        <begin position="247"/>
        <end position="267"/>
    </location>
</feature>
<dbReference type="InterPro" id="IPR001750">
    <property type="entry name" value="ND/Mrp_TM"/>
</dbReference>
<feature type="transmembrane region" description="Helical" evidence="8">
    <location>
        <begin position="143"/>
        <end position="164"/>
    </location>
</feature>
<dbReference type="PANTHER" id="PTHR42703:SF1">
    <property type="entry name" value="NA(+)_H(+) ANTIPORTER SUBUNIT D1"/>
    <property type="match status" value="1"/>
</dbReference>
<feature type="transmembrane region" description="Helical" evidence="8">
    <location>
        <begin position="37"/>
        <end position="58"/>
    </location>
</feature>
<feature type="domain" description="NADH:quinone oxidoreductase/Mrp antiporter transmembrane" evidence="9">
    <location>
        <begin position="137"/>
        <end position="424"/>
    </location>
</feature>
<evidence type="ECO:0000256" key="3">
    <source>
        <dbReference type="ARBA" id="ARBA00022475"/>
    </source>
</evidence>
<evidence type="ECO:0000256" key="6">
    <source>
        <dbReference type="ARBA" id="ARBA00023136"/>
    </source>
</evidence>
<evidence type="ECO:0000259" key="9">
    <source>
        <dbReference type="Pfam" id="PF00361"/>
    </source>
</evidence>
<feature type="transmembrane region" description="Helical" evidence="8">
    <location>
        <begin position="214"/>
        <end position="235"/>
    </location>
</feature>
<dbReference type="InterPro" id="IPR003918">
    <property type="entry name" value="NADH_UbQ_OxRdtase"/>
</dbReference>
<dbReference type="Pfam" id="PF00361">
    <property type="entry name" value="Proton_antipo_M"/>
    <property type="match status" value="1"/>
</dbReference>
<sequence length="533" mass="55738">MTLSADLITVLAPLPVLVPMLAAALCLIFGRSPRVQGTVMIVALTAIVVISGLLLYLADRDGTTALQVGNWDTPIGITLVVDRLSAGMLLVSAIVLLAVAIYGAGQNIRDGDDRQPTSIYRPSYLVLTAGIAVAFLAGDLFNLFVGFEILLAASFVLLTVGATTERIRAGIAYVMVSMLSSMIFLIGIALVYAATGTINLAQLAVRLDAIPEGVRTASYAVLLVAFGIKAAMFPLSNWLPDSYPSAPAPVTAVFAGLLTKVGVYAIIRTNSLFFPDGAFDDILMVCGLLTMLVGILGAIAQSDIRRVLSFTLVSHIGYMIFGVALSSTAGMAGAVYYVAHHILVQTALFLVAGLIERQAGSTSLRRLGGLAAASPLLGMLYLVPALNLGGIPPFSGFIGKVALLQAGTDDGSVLAWVLVAGSVVTSLLTLYVVALLWAKAFWRPRAEAPEGHLTAARPPTLVEDSTDVLYDERVDPGRMPALMLLSTAGLIAVGVAMTVLAGPILGIADRAAIELRDPGVYTGAVLGDPQEYR</sequence>
<dbReference type="Proteomes" id="UP000707731">
    <property type="component" value="Unassembled WGS sequence"/>
</dbReference>
<dbReference type="PRINTS" id="PR01437">
    <property type="entry name" value="NUOXDRDTASE4"/>
</dbReference>
<comment type="similarity">
    <text evidence="2">Belongs to the CPA3 antiporters (TC 2.A.63) subunit D family.</text>
</comment>
<keyword evidence="5 8" id="KW-1133">Transmembrane helix</keyword>
<evidence type="ECO:0000256" key="8">
    <source>
        <dbReference type="SAM" id="Phobius"/>
    </source>
</evidence>
<organism evidence="10 11">
    <name type="scientific">Nocardia higoensis</name>
    <dbReference type="NCBI Taxonomy" id="228599"/>
    <lineage>
        <taxon>Bacteria</taxon>
        <taxon>Bacillati</taxon>
        <taxon>Actinomycetota</taxon>
        <taxon>Actinomycetes</taxon>
        <taxon>Mycobacteriales</taxon>
        <taxon>Nocardiaceae</taxon>
        <taxon>Nocardia</taxon>
    </lineage>
</organism>
<dbReference type="PANTHER" id="PTHR42703">
    <property type="entry name" value="NADH DEHYDROGENASE"/>
    <property type="match status" value="1"/>
</dbReference>
<keyword evidence="3" id="KW-1003">Cell membrane</keyword>
<feature type="transmembrane region" description="Helical" evidence="8">
    <location>
        <begin position="482"/>
        <end position="508"/>
    </location>
</feature>
<evidence type="ECO:0000256" key="1">
    <source>
        <dbReference type="ARBA" id="ARBA00004651"/>
    </source>
</evidence>
<dbReference type="InterPro" id="IPR050586">
    <property type="entry name" value="CPA3_Na-H_Antiporter_D"/>
</dbReference>
<evidence type="ECO:0000313" key="11">
    <source>
        <dbReference type="Proteomes" id="UP000707731"/>
    </source>
</evidence>
<feature type="transmembrane region" description="Helical" evidence="8">
    <location>
        <begin position="282"/>
        <end position="300"/>
    </location>
</feature>
<keyword evidence="6 8" id="KW-0472">Membrane</keyword>